<keyword evidence="2" id="KW-0472">Membrane</keyword>
<feature type="transmembrane region" description="Helical" evidence="2">
    <location>
        <begin position="530"/>
        <end position="551"/>
    </location>
</feature>
<protein>
    <submittedName>
        <fullName evidence="3">Uncharacterized protein</fullName>
    </submittedName>
</protein>
<name>A0A9W6V524_9ACTN</name>
<dbReference type="EMBL" id="BSSA01000053">
    <property type="protein sequence ID" value="GLW75316.1"/>
    <property type="molecule type" value="Genomic_DNA"/>
</dbReference>
<reference evidence="3" key="1">
    <citation type="submission" date="2023-02" db="EMBL/GenBank/DDBJ databases">
        <title>Kitasatospora phosalacinea NBRC 14627.</title>
        <authorList>
            <person name="Ichikawa N."/>
            <person name="Sato H."/>
            <person name="Tonouchi N."/>
        </authorList>
    </citation>
    <scope>NUCLEOTIDE SEQUENCE</scope>
    <source>
        <strain evidence="3">NBRC 14627</strain>
    </source>
</reference>
<feature type="region of interest" description="Disordered" evidence="1">
    <location>
        <begin position="148"/>
        <end position="183"/>
    </location>
</feature>
<feature type="region of interest" description="Disordered" evidence="1">
    <location>
        <begin position="468"/>
        <end position="521"/>
    </location>
</feature>
<feature type="compositionally biased region" description="Gly residues" evidence="1">
    <location>
        <begin position="351"/>
        <end position="367"/>
    </location>
</feature>
<evidence type="ECO:0000256" key="2">
    <source>
        <dbReference type="SAM" id="Phobius"/>
    </source>
</evidence>
<feature type="compositionally biased region" description="Low complexity" evidence="1">
    <location>
        <begin position="470"/>
        <end position="497"/>
    </location>
</feature>
<feature type="compositionally biased region" description="Low complexity" evidence="1">
    <location>
        <begin position="393"/>
        <end position="406"/>
    </location>
</feature>
<feature type="region of interest" description="Disordered" evidence="1">
    <location>
        <begin position="248"/>
        <end position="423"/>
    </location>
</feature>
<feature type="compositionally biased region" description="Gly residues" evidence="1">
    <location>
        <begin position="320"/>
        <end position="343"/>
    </location>
</feature>
<organism evidence="3 4">
    <name type="scientific">Kitasatospora phosalacinea</name>
    <dbReference type="NCBI Taxonomy" id="2065"/>
    <lineage>
        <taxon>Bacteria</taxon>
        <taxon>Bacillati</taxon>
        <taxon>Actinomycetota</taxon>
        <taxon>Actinomycetes</taxon>
        <taxon>Kitasatosporales</taxon>
        <taxon>Streptomycetaceae</taxon>
        <taxon>Kitasatospora</taxon>
    </lineage>
</organism>
<dbReference type="Proteomes" id="UP001165041">
    <property type="component" value="Unassembled WGS sequence"/>
</dbReference>
<sequence length="557" mass="54417">MLGAALLAPLVLGVWTAEPGTTRGGEVRDGLRLSVSTNTSPDPAVRLRAGEAATRTYHLSNRTEYPLGNVVLSDPQLPGGQLSCGADRSVPPGGAIDCTATLTVAPGPQSTRVSAVADAPNHLPQAHADATTGYLGITAGIRLTRLGAPTGTGLSHRSTPRTPPSTTFDPTAAPGAARPERTPVRAAGRAVAVGTGSIELQYRLEAFGDVPITAASITEGLPGLGEVNCTGPDGGHTIAPGQAVDCRATGTARPGRQTGTARAEGTADDATVGPDGSRQAPRRVSAEADGTYDGLQPTPPSAGPTEPTTAGSGSDSGSAPGTGTGSGAGAGAGQGTGSTGTGAGQPAPGTAGTGGTGSAGTAGGAGTPPGSSTDAVPPGLLPITVPPGTRPVAAAPGQPPANAGQVQGQGQGQGQGQQPAAGAPALAGQLLGPFLPGQAPALLPGGTAFARPASPFAAPGQFAASTPFTSSSVAPATANPSAPAQAPSPAAGQQSRPAADRSPGAQAQSQYATGDWPAEEEDRPWDTTEVMMLLLALILPVLCVLAAMFTVRNRSRR</sequence>
<evidence type="ECO:0000313" key="3">
    <source>
        <dbReference type="EMBL" id="GLW75316.1"/>
    </source>
</evidence>
<dbReference type="AlphaFoldDB" id="A0A9W6V524"/>
<keyword evidence="2" id="KW-1133">Transmembrane helix</keyword>
<keyword evidence="2" id="KW-0812">Transmembrane</keyword>
<evidence type="ECO:0000313" key="4">
    <source>
        <dbReference type="Proteomes" id="UP001165041"/>
    </source>
</evidence>
<evidence type="ECO:0000256" key="1">
    <source>
        <dbReference type="SAM" id="MobiDB-lite"/>
    </source>
</evidence>
<comment type="caution">
    <text evidence="3">The sequence shown here is derived from an EMBL/GenBank/DDBJ whole genome shotgun (WGS) entry which is preliminary data.</text>
</comment>
<accession>A0A9W6V524</accession>
<gene>
    <name evidence="3" type="ORF">Kpho02_76130</name>
</gene>
<feature type="compositionally biased region" description="Low complexity" evidence="1">
    <location>
        <begin position="307"/>
        <end position="319"/>
    </location>
</feature>
<proteinExistence type="predicted"/>